<dbReference type="PROSITE" id="PS51257">
    <property type="entry name" value="PROKAR_LIPOPROTEIN"/>
    <property type="match status" value="1"/>
</dbReference>
<organism evidence="1 2">
    <name type="scientific">Nonlabens dokdonensis</name>
    <dbReference type="NCBI Taxonomy" id="328515"/>
    <lineage>
        <taxon>Bacteria</taxon>
        <taxon>Pseudomonadati</taxon>
        <taxon>Bacteroidota</taxon>
        <taxon>Flavobacteriia</taxon>
        <taxon>Flavobacteriales</taxon>
        <taxon>Flavobacteriaceae</taxon>
        <taxon>Nonlabens</taxon>
    </lineage>
</organism>
<accession>A0ABX5Q2Q1</accession>
<evidence type="ECO:0008006" key="3">
    <source>
        <dbReference type="Google" id="ProtNLM"/>
    </source>
</evidence>
<evidence type="ECO:0000313" key="2">
    <source>
        <dbReference type="Proteomes" id="UP000248584"/>
    </source>
</evidence>
<comment type="caution">
    <text evidence="1">The sequence shown here is derived from an EMBL/GenBank/DDBJ whole genome shotgun (WGS) entry which is preliminary data.</text>
</comment>
<dbReference type="RefSeq" id="WP_015362177.1">
    <property type="nucleotide sequence ID" value="NZ_QKZR01000001.1"/>
</dbReference>
<protein>
    <recommendedName>
        <fullName evidence="3">Lipoprotein</fullName>
    </recommendedName>
</protein>
<dbReference type="EMBL" id="QKZR01000001">
    <property type="protein sequence ID" value="PZX44329.1"/>
    <property type="molecule type" value="Genomic_DNA"/>
</dbReference>
<reference evidence="1 2" key="1">
    <citation type="submission" date="2018-06" db="EMBL/GenBank/DDBJ databases">
        <title>Genomic Encyclopedia of Archaeal and Bacterial Type Strains, Phase II (KMG-II): from individual species to whole genera.</title>
        <authorList>
            <person name="Goeker M."/>
        </authorList>
    </citation>
    <scope>NUCLEOTIDE SEQUENCE [LARGE SCALE GENOMIC DNA]</scope>
    <source>
        <strain evidence="1 2">DSM 17205</strain>
    </source>
</reference>
<gene>
    <name evidence="1" type="ORF">LX97_01340</name>
</gene>
<evidence type="ECO:0000313" key="1">
    <source>
        <dbReference type="EMBL" id="PZX44329.1"/>
    </source>
</evidence>
<proteinExistence type="predicted"/>
<keyword evidence="2" id="KW-1185">Reference proteome</keyword>
<name>A0ABX5Q2Q1_9FLAO</name>
<sequence>MTLLKNFSLLLLVFITSSCLGDKKAIDVEEIGNTSFINNDFKGNKVNYSKGMSACDQLNAAAIARIYNVSESLVHVEDPTKSDRYDKNLEPACMFFIESGASDFEWLRGGISINREVGANEMMGDIAEAAGNGENWEEAWSLKKSISKSSEWIPNLGKAALWNERKKMLEIKMEGYTIVINPLKNILNKTEVAKNRDYKKVALEMAKASGFIND</sequence>
<dbReference type="Proteomes" id="UP000248584">
    <property type="component" value="Unassembled WGS sequence"/>
</dbReference>